<feature type="transmembrane region" description="Helical" evidence="10">
    <location>
        <begin position="216"/>
        <end position="239"/>
    </location>
</feature>
<dbReference type="SUPFAM" id="SSF103473">
    <property type="entry name" value="MFS general substrate transporter"/>
    <property type="match status" value="1"/>
</dbReference>
<name>B8M0T9_TALSN</name>
<dbReference type="Proteomes" id="UP000001745">
    <property type="component" value="Unassembled WGS sequence"/>
</dbReference>
<dbReference type="InterPro" id="IPR007248">
    <property type="entry name" value="Mpv17_PMP22"/>
</dbReference>
<keyword evidence="13" id="KW-1185">Reference proteome</keyword>
<dbReference type="PANTHER" id="PTHR23502:SF186">
    <property type="entry name" value="MAJOR FACILITATOR SUPERFAMILY (MFS) PROFILE DOMAIN-CONTAINING PROTEIN"/>
    <property type="match status" value="1"/>
</dbReference>
<dbReference type="eggNOG" id="KOG0255">
    <property type="taxonomic scope" value="Eukaryota"/>
</dbReference>
<keyword evidence="5 10" id="KW-0812">Transmembrane</keyword>
<evidence type="ECO:0000256" key="8">
    <source>
        <dbReference type="ARBA" id="ARBA00038459"/>
    </source>
</evidence>
<feature type="transmembrane region" description="Helical" evidence="10">
    <location>
        <begin position="373"/>
        <end position="393"/>
    </location>
</feature>
<comment type="similarity">
    <text evidence="2">Belongs to the peroxisomal membrane protein PXMP2/4 family.</text>
</comment>
<dbReference type="EMBL" id="EQ962653">
    <property type="protein sequence ID" value="EED21472.1"/>
    <property type="molecule type" value="Genomic_DNA"/>
</dbReference>
<keyword evidence="7 10" id="KW-0472">Membrane</keyword>
<evidence type="ECO:0000313" key="12">
    <source>
        <dbReference type="EMBL" id="EED21472.1"/>
    </source>
</evidence>
<feature type="compositionally biased region" description="Low complexity" evidence="9">
    <location>
        <begin position="561"/>
        <end position="573"/>
    </location>
</feature>
<sequence length="919" mass="100896">MAETVTPTRIPFWRKVIDQAGVTPEVANYTYPGSGTKEDPYIISWIPNDPRDPMRFSKTAKWGITMLVAVSTLAVALASSAYSGGILQTMLAFGISQEVATLGISLFVLGFAIGPLVWAPMSELFGRQILFTVTYCLLTVFSAGCTGSKNPQTLIILRFFAGAFGSSPLTNAGGVIADMFSASERGLATTFFAVAPFLGPVLGPIIGGFLGEYAGWKWVVGFIAIFAGVVWIIGTLLIPETYAPVLLRRRAAKLHKMTGKVYVTHIDVQRGHVSIQQALKASLLRPWILLLREPIVLLLSVYMAIIYGTLYMLFGAFPIVFEGTRHWSQGITGLSFLGVMVGMLFAVMYSIWDNKRYLREVEKQGGFAAPEARLPPCLVGCVALPVGLFWFAWTNYPSIHWIVCILAGVPFGFGMVLVFLGVMNYLIDAYTIFAASVLAANSVLRSLCGAAFPLFTTYMYHNLGIHWASSVPAFLALACVPFPFLFYKYGAQIREKCKYAAESIAFVRKMLQAAAAQDESTDGEKIEEPEFDRTEAPAPHDVSSESGDEEAEEEPARRMYSRASRASTRTATSSHRRFEYEGNPYDIDRVNTRDSDFSIIAPGKPVAMRRVVSDLLISAGRRPSNNLSSLRNRRTNGSNPSQQRRHNSNKSIDGPDSIPTKGSSGSTTSSTVSPPPTSATSATSPPLSVSRSRRSAWELIKSGPIGRFGDWYTNTQHKRPYVTQLASSLIIYLAGDLKMKTTESVDGGERETVATAGYDPLRTLRHLTVGLVSSIPSYKWFMFLHHNFNYTSKFRSIFTKVAVQQAVFTPVFNTYFFSMQSLLAGATIEETWERLKLAVPNSIKNSVKLWPAVTAFSFMYIPPHFRSVFGGMIAVGWQTYLSWLNQKAAREVAAAEAAASSGVEISAVRTADDRISQAA</sequence>
<feature type="transmembrane region" description="Helical" evidence="10">
    <location>
        <begin position="155"/>
        <end position="177"/>
    </location>
</feature>
<dbReference type="CDD" id="cd17323">
    <property type="entry name" value="MFS_Tpo1_MDR_like"/>
    <property type="match status" value="1"/>
</dbReference>
<comment type="similarity">
    <text evidence="8">Belongs to the major facilitator superfamily. DHA1 family. Polyamines/proton antiporter (TC 2.A.1.2.16) subfamily.</text>
</comment>
<feature type="compositionally biased region" description="Low complexity" evidence="9">
    <location>
        <begin position="657"/>
        <end position="689"/>
    </location>
</feature>
<dbReference type="Pfam" id="PF04117">
    <property type="entry name" value="Mpv17_PMP22"/>
    <property type="match status" value="1"/>
</dbReference>
<feature type="transmembrane region" description="Helical" evidence="10">
    <location>
        <begin position="432"/>
        <end position="455"/>
    </location>
</feature>
<feature type="compositionally biased region" description="Basic and acidic residues" evidence="9">
    <location>
        <begin position="522"/>
        <end position="535"/>
    </location>
</feature>
<dbReference type="RefSeq" id="XP_002478435.1">
    <property type="nucleotide sequence ID" value="XM_002478390.1"/>
</dbReference>
<evidence type="ECO:0000256" key="9">
    <source>
        <dbReference type="SAM" id="MobiDB-lite"/>
    </source>
</evidence>
<feature type="transmembrane region" description="Helical" evidence="10">
    <location>
        <begin position="399"/>
        <end position="420"/>
    </location>
</feature>
<evidence type="ECO:0000259" key="11">
    <source>
        <dbReference type="PROSITE" id="PS50850"/>
    </source>
</evidence>
<dbReference type="HOGENOM" id="CLU_014461_0_0_1"/>
<feature type="transmembrane region" description="Helical" evidence="10">
    <location>
        <begin position="295"/>
        <end position="321"/>
    </location>
</feature>
<keyword evidence="3" id="KW-0813">Transport</keyword>
<proteinExistence type="inferred from homology"/>
<dbReference type="VEuPathDB" id="FungiDB:TSTA_087050"/>
<organism evidence="12 13">
    <name type="scientific">Talaromyces stipitatus (strain ATCC 10500 / CBS 375.48 / QM 6759 / NRRL 1006)</name>
    <name type="common">Penicillium stipitatum</name>
    <dbReference type="NCBI Taxonomy" id="441959"/>
    <lineage>
        <taxon>Eukaryota</taxon>
        <taxon>Fungi</taxon>
        <taxon>Dikarya</taxon>
        <taxon>Ascomycota</taxon>
        <taxon>Pezizomycotina</taxon>
        <taxon>Eurotiomycetes</taxon>
        <taxon>Eurotiomycetidae</taxon>
        <taxon>Eurotiales</taxon>
        <taxon>Trichocomaceae</taxon>
        <taxon>Talaromyces</taxon>
        <taxon>Talaromyces sect. Talaromyces</taxon>
    </lineage>
</organism>
<feature type="compositionally biased region" description="Low complexity" evidence="9">
    <location>
        <begin position="621"/>
        <end position="639"/>
    </location>
</feature>
<dbReference type="GeneID" id="8110111"/>
<feature type="region of interest" description="Disordered" evidence="9">
    <location>
        <begin position="621"/>
        <end position="689"/>
    </location>
</feature>
<dbReference type="InParanoid" id="B8M0T9"/>
<accession>B8M0T9</accession>
<keyword evidence="6 10" id="KW-1133">Transmembrane helix</keyword>
<evidence type="ECO:0000256" key="4">
    <source>
        <dbReference type="ARBA" id="ARBA00022475"/>
    </source>
</evidence>
<dbReference type="GO" id="GO:0022857">
    <property type="term" value="F:transmembrane transporter activity"/>
    <property type="evidence" value="ECO:0007669"/>
    <property type="project" value="InterPro"/>
</dbReference>
<dbReference type="GO" id="GO:0005886">
    <property type="term" value="C:plasma membrane"/>
    <property type="evidence" value="ECO:0007669"/>
    <property type="project" value="UniProtKB-SubCell"/>
</dbReference>
<feature type="region of interest" description="Disordered" evidence="9">
    <location>
        <begin position="518"/>
        <end position="577"/>
    </location>
</feature>
<evidence type="ECO:0000256" key="6">
    <source>
        <dbReference type="ARBA" id="ARBA00022989"/>
    </source>
</evidence>
<dbReference type="eggNOG" id="KOG1944">
    <property type="taxonomic scope" value="Eukaryota"/>
</dbReference>
<evidence type="ECO:0000313" key="13">
    <source>
        <dbReference type="Proteomes" id="UP000001745"/>
    </source>
</evidence>
<feature type="transmembrane region" description="Helical" evidence="10">
    <location>
        <begin position="333"/>
        <end position="352"/>
    </location>
</feature>
<reference evidence="13" key="1">
    <citation type="journal article" date="2015" name="Genome Announc.">
        <title>Genome sequence of the AIDS-associated pathogen Penicillium marneffei (ATCC18224) and its near taxonomic relative Talaromyces stipitatus (ATCC10500).</title>
        <authorList>
            <person name="Nierman W.C."/>
            <person name="Fedorova-Abrams N.D."/>
            <person name="Andrianopoulos A."/>
        </authorList>
    </citation>
    <scope>NUCLEOTIDE SEQUENCE [LARGE SCALE GENOMIC DNA]</scope>
    <source>
        <strain evidence="13">ATCC 10500 / CBS 375.48 / QM 6759 / NRRL 1006</strain>
    </source>
</reference>
<dbReference type="PROSITE" id="PS50850">
    <property type="entry name" value="MFS"/>
    <property type="match status" value="1"/>
</dbReference>
<feature type="transmembrane region" description="Helical" evidence="10">
    <location>
        <begin position="130"/>
        <end position="149"/>
    </location>
</feature>
<evidence type="ECO:0000256" key="5">
    <source>
        <dbReference type="ARBA" id="ARBA00022692"/>
    </source>
</evidence>
<dbReference type="InterPro" id="IPR020846">
    <property type="entry name" value="MFS_dom"/>
</dbReference>
<dbReference type="PhylomeDB" id="B8M0T9"/>
<feature type="domain" description="Major facilitator superfamily (MFS) profile" evidence="11">
    <location>
        <begin position="64"/>
        <end position="496"/>
    </location>
</feature>
<feature type="transmembrane region" description="Helical" evidence="10">
    <location>
        <begin position="64"/>
        <end position="87"/>
    </location>
</feature>
<evidence type="ECO:0000256" key="3">
    <source>
        <dbReference type="ARBA" id="ARBA00022448"/>
    </source>
</evidence>
<dbReference type="InterPro" id="IPR036259">
    <property type="entry name" value="MFS_trans_sf"/>
</dbReference>
<dbReference type="FunFam" id="1.20.1250.20:FF:000266">
    <property type="entry name" value="MFS multidrug transporter, putative"/>
    <property type="match status" value="1"/>
</dbReference>
<dbReference type="Gene3D" id="1.20.1250.20">
    <property type="entry name" value="MFS general substrate transporter like domains"/>
    <property type="match status" value="1"/>
</dbReference>
<dbReference type="Pfam" id="PF07690">
    <property type="entry name" value="MFS_1"/>
    <property type="match status" value="1"/>
</dbReference>
<dbReference type="AlphaFoldDB" id="B8M0T9"/>
<dbReference type="InterPro" id="IPR011701">
    <property type="entry name" value="MFS"/>
</dbReference>
<protein>
    <submittedName>
        <fullName evidence="12">MFS multidrug transporter, putative</fullName>
    </submittedName>
</protein>
<dbReference type="PANTHER" id="PTHR23502">
    <property type="entry name" value="MAJOR FACILITATOR SUPERFAMILY"/>
    <property type="match status" value="1"/>
</dbReference>
<gene>
    <name evidence="12" type="ORF">TSTA_087050</name>
</gene>
<comment type="subcellular location">
    <subcellularLocation>
        <location evidence="1">Cell membrane</location>
        <topology evidence="1">Multi-pass membrane protein</topology>
    </subcellularLocation>
</comment>
<dbReference type="STRING" id="441959.B8M0T9"/>
<keyword evidence="4" id="KW-1003">Cell membrane</keyword>
<feature type="transmembrane region" description="Helical" evidence="10">
    <location>
        <begin position="99"/>
        <end position="118"/>
    </location>
</feature>
<evidence type="ECO:0000256" key="10">
    <source>
        <dbReference type="SAM" id="Phobius"/>
    </source>
</evidence>
<evidence type="ECO:0000256" key="2">
    <source>
        <dbReference type="ARBA" id="ARBA00006824"/>
    </source>
</evidence>
<evidence type="ECO:0000256" key="1">
    <source>
        <dbReference type="ARBA" id="ARBA00004651"/>
    </source>
</evidence>
<dbReference type="OrthoDB" id="446368at2759"/>
<feature type="transmembrane region" description="Helical" evidence="10">
    <location>
        <begin position="189"/>
        <end position="210"/>
    </location>
</feature>
<evidence type="ECO:0000256" key="7">
    <source>
        <dbReference type="ARBA" id="ARBA00023136"/>
    </source>
</evidence>
<feature type="transmembrane region" description="Helical" evidence="10">
    <location>
        <begin position="467"/>
        <end position="487"/>
    </location>
</feature>